<keyword evidence="7 9" id="KW-0333">Golgi apparatus</keyword>
<evidence type="ECO:0000256" key="2">
    <source>
        <dbReference type="ARBA" id="ARBA00009239"/>
    </source>
</evidence>
<dbReference type="EC" id="2.4.1.-" evidence="9"/>
<evidence type="ECO:0000256" key="1">
    <source>
        <dbReference type="ARBA" id="ARBA00004447"/>
    </source>
</evidence>
<evidence type="ECO:0000256" key="6">
    <source>
        <dbReference type="ARBA" id="ARBA00022989"/>
    </source>
</evidence>
<evidence type="ECO:0000256" key="7">
    <source>
        <dbReference type="ARBA" id="ARBA00023034"/>
    </source>
</evidence>
<name>A0AA35W9G0_GEOBA</name>
<accession>A0AA35W9G0</accession>
<comment type="similarity">
    <text evidence="2 9">Belongs to the chondroitin N-acetylgalactosaminyltransferase family.</text>
</comment>
<dbReference type="GO" id="GO:0032580">
    <property type="term" value="C:Golgi cisterna membrane"/>
    <property type="evidence" value="ECO:0007669"/>
    <property type="project" value="UniProtKB-SubCell"/>
</dbReference>
<evidence type="ECO:0000313" key="11">
    <source>
        <dbReference type="Proteomes" id="UP001174909"/>
    </source>
</evidence>
<dbReference type="Gene3D" id="3.90.550.50">
    <property type="match status" value="1"/>
</dbReference>
<keyword evidence="6 9" id="KW-1133">Transmembrane helix</keyword>
<dbReference type="AlphaFoldDB" id="A0AA35W9G0"/>
<organism evidence="10 11">
    <name type="scientific">Geodia barretti</name>
    <name type="common">Barrett's horny sponge</name>
    <dbReference type="NCBI Taxonomy" id="519541"/>
    <lineage>
        <taxon>Eukaryota</taxon>
        <taxon>Metazoa</taxon>
        <taxon>Porifera</taxon>
        <taxon>Demospongiae</taxon>
        <taxon>Heteroscleromorpha</taxon>
        <taxon>Tetractinellida</taxon>
        <taxon>Astrophorina</taxon>
        <taxon>Geodiidae</taxon>
        <taxon>Geodia</taxon>
    </lineage>
</organism>
<gene>
    <name evidence="10" type="ORF">GBAR_LOCUS7850</name>
</gene>
<keyword evidence="5 9" id="KW-0735">Signal-anchor</keyword>
<keyword evidence="4 9" id="KW-0812">Transmembrane</keyword>
<evidence type="ECO:0000256" key="8">
    <source>
        <dbReference type="ARBA" id="ARBA00023136"/>
    </source>
</evidence>
<dbReference type="Pfam" id="PF05679">
    <property type="entry name" value="CHGN"/>
    <property type="match status" value="1"/>
</dbReference>
<comment type="caution">
    <text evidence="10">The sequence shown here is derived from an EMBL/GenBank/DDBJ whole genome shotgun (WGS) entry which is preliminary data.</text>
</comment>
<protein>
    <recommendedName>
        <fullName evidence="9">Hexosyltransferase</fullName>
        <ecNumber evidence="9">2.4.1.-</ecNumber>
    </recommendedName>
</protein>
<feature type="transmembrane region" description="Helical" evidence="9">
    <location>
        <begin position="7"/>
        <end position="24"/>
    </location>
</feature>
<evidence type="ECO:0000256" key="9">
    <source>
        <dbReference type="RuleBase" id="RU364016"/>
    </source>
</evidence>
<keyword evidence="8 9" id="KW-0472">Membrane</keyword>
<dbReference type="InterPro" id="IPR051227">
    <property type="entry name" value="CS_glycosyltransferase"/>
</dbReference>
<dbReference type="InterPro" id="IPR008428">
    <property type="entry name" value="Chond_GalNAc"/>
</dbReference>
<dbReference type="EMBL" id="CASHTH010001170">
    <property type="protein sequence ID" value="CAI8012234.1"/>
    <property type="molecule type" value="Genomic_DNA"/>
</dbReference>
<dbReference type="PANTHER" id="PTHR12369">
    <property type="entry name" value="CHONDROITIN SYNTHASE"/>
    <property type="match status" value="1"/>
</dbReference>
<proteinExistence type="inferred from homology"/>
<evidence type="ECO:0000313" key="10">
    <source>
        <dbReference type="EMBL" id="CAI8012234.1"/>
    </source>
</evidence>
<evidence type="ECO:0000256" key="3">
    <source>
        <dbReference type="ARBA" id="ARBA00022679"/>
    </source>
</evidence>
<reference evidence="10" key="1">
    <citation type="submission" date="2023-03" db="EMBL/GenBank/DDBJ databases">
        <authorList>
            <person name="Steffen K."/>
            <person name="Cardenas P."/>
        </authorList>
    </citation>
    <scope>NUCLEOTIDE SEQUENCE</scope>
</reference>
<dbReference type="Proteomes" id="UP001174909">
    <property type="component" value="Unassembled WGS sequence"/>
</dbReference>
<dbReference type="GO" id="GO:0008376">
    <property type="term" value="F:acetylgalactosaminyltransferase activity"/>
    <property type="evidence" value="ECO:0007669"/>
    <property type="project" value="InterPro"/>
</dbReference>
<evidence type="ECO:0000256" key="5">
    <source>
        <dbReference type="ARBA" id="ARBA00022968"/>
    </source>
</evidence>
<comment type="subcellular location">
    <subcellularLocation>
        <location evidence="1 9">Golgi apparatus</location>
        <location evidence="1 9">Golgi stack membrane</location>
        <topology evidence="1 9">Single-pass type II membrane protein</topology>
    </subcellularLocation>
</comment>
<evidence type="ECO:0000256" key="4">
    <source>
        <dbReference type="ARBA" id="ARBA00022692"/>
    </source>
</evidence>
<keyword evidence="11" id="KW-1185">Reference proteome</keyword>
<keyword evidence="3 9" id="KW-0808">Transferase</keyword>
<sequence length="400" mass="45295">MKKISPWLTLIIGYVLGYVLYPMLQMWTCRCDRSIDYLPEEAFRSLDSGGQAAGAGLLASARVSRDDFIRRYLHPPPAATWLRPRALGRPRTLSGEYQTATLLTPPYETCPLSGYQEFPDQVYPPQKKVFAVLHYIHEHYISDFQWFVRADDDVYVRGEKLVNLLSTFNYNEMVYLGLAGKGKAEDISRLGLQPHEHYCMGGPGVVLSKAALRELAPYLDLCLSAVDQYNEANPDNPWYNEDVELGRCVSRSINIQCSTSAEGRSYFIQDYTSAALHPQSLWQSPVFRDLITLHPIKQPENLYAVHHYYEVARAGKLQKQLQEIEEGIKSICENIPEGLAPPWQLMPSCSVQLCSGGWTRVGVATYSTPFTVATKLPKLYNPPSLYELVPWEHFSTSTIN</sequence>